<evidence type="ECO:0000259" key="1">
    <source>
        <dbReference type="PROSITE" id="PS50011"/>
    </source>
</evidence>
<feature type="non-terminal residue" evidence="2">
    <location>
        <position position="1"/>
    </location>
</feature>
<dbReference type="PROSITE" id="PS50011">
    <property type="entry name" value="PROTEIN_KINASE_DOM"/>
    <property type="match status" value="1"/>
</dbReference>
<dbReference type="InterPro" id="IPR001245">
    <property type="entry name" value="Ser-Thr/Tyr_kinase_cat_dom"/>
</dbReference>
<dbReference type="GO" id="GO:0004672">
    <property type="term" value="F:protein kinase activity"/>
    <property type="evidence" value="ECO:0007669"/>
    <property type="project" value="InterPro"/>
</dbReference>
<sequence length="311" mass="36071">KVIDEFICECQSNSGLPLHIMEWISPDQLEDITPLVKGGISTIYVATWKRGAILDFNESKQEFVYSGPQKVVLKSLNSPGNPYEMVFREAKKFIQIRSGDIVNAYGITKIKIPGNNNYAIVMNYFADGNLRDYLIRNRGINLKDKIFAIWRICLALSNIHQQDLIHCHLHRSCRPVDDKRIDKLYGTVPYMAPELLLHKKYSKATDIYSLGVLMWEIFAVNQPFDYIPDNYQLAKEIICGLKLQMVPEIPNRIQNLIYRCMDTNPLKRPTIEQILVIIKSIYKEIYESKELIIEYEKKKSYYSPPGIFLKP</sequence>
<dbReference type="PANTHER" id="PTHR45756:SF1">
    <property type="entry name" value="PROTEIN KINASE DOMAIN CONTAINING PROTEIN"/>
    <property type="match status" value="1"/>
</dbReference>
<keyword evidence="3" id="KW-1185">Reference proteome</keyword>
<dbReference type="Pfam" id="PF07714">
    <property type="entry name" value="PK_Tyr_Ser-Thr"/>
    <property type="match status" value="2"/>
</dbReference>
<dbReference type="PANTHER" id="PTHR45756">
    <property type="entry name" value="PALMITOYLTRANSFERASE"/>
    <property type="match status" value="1"/>
</dbReference>
<feature type="non-terminal residue" evidence="2">
    <location>
        <position position="311"/>
    </location>
</feature>
<feature type="domain" description="Protein kinase" evidence="1">
    <location>
        <begin position="29"/>
        <end position="282"/>
    </location>
</feature>
<evidence type="ECO:0000313" key="2">
    <source>
        <dbReference type="EMBL" id="CAG8744716.1"/>
    </source>
</evidence>
<organism evidence="2 3">
    <name type="scientific">Racocetra fulgida</name>
    <dbReference type="NCBI Taxonomy" id="60492"/>
    <lineage>
        <taxon>Eukaryota</taxon>
        <taxon>Fungi</taxon>
        <taxon>Fungi incertae sedis</taxon>
        <taxon>Mucoromycota</taxon>
        <taxon>Glomeromycotina</taxon>
        <taxon>Glomeromycetes</taxon>
        <taxon>Diversisporales</taxon>
        <taxon>Gigasporaceae</taxon>
        <taxon>Racocetra</taxon>
    </lineage>
</organism>
<dbReference type="SUPFAM" id="SSF56112">
    <property type="entry name" value="Protein kinase-like (PK-like)"/>
    <property type="match status" value="1"/>
</dbReference>
<reference evidence="2" key="1">
    <citation type="submission" date="2021-06" db="EMBL/GenBank/DDBJ databases">
        <authorList>
            <person name="Kallberg Y."/>
            <person name="Tangrot J."/>
            <person name="Rosling A."/>
        </authorList>
    </citation>
    <scope>NUCLEOTIDE SEQUENCE</scope>
    <source>
        <strain evidence="2">IN212</strain>
    </source>
</reference>
<name>A0A9N9IQQ1_9GLOM</name>
<dbReference type="Gene3D" id="1.10.510.10">
    <property type="entry name" value="Transferase(Phosphotransferase) domain 1"/>
    <property type="match status" value="2"/>
</dbReference>
<dbReference type="OrthoDB" id="1668230at2759"/>
<dbReference type="AlphaFoldDB" id="A0A9N9IQQ1"/>
<dbReference type="Proteomes" id="UP000789396">
    <property type="component" value="Unassembled WGS sequence"/>
</dbReference>
<dbReference type="GO" id="GO:0005524">
    <property type="term" value="F:ATP binding"/>
    <property type="evidence" value="ECO:0007669"/>
    <property type="project" value="InterPro"/>
</dbReference>
<comment type="caution">
    <text evidence="2">The sequence shown here is derived from an EMBL/GenBank/DDBJ whole genome shotgun (WGS) entry which is preliminary data.</text>
</comment>
<accession>A0A9N9IQQ1</accession>
<proteinExistence type="predicted"/>
<dbReference type="EMBL" id="CAJVPZ010033568">
    <property type="protein sequence ID" value="CAG8744716.1"/>
    <property type="molecule type" value="Genomic_DNA"/>
</dbReference>
<dbReference type="InterPro" id="IPR011009">
    <property type="entry name" value="Kinase-like_dom_sf"/>
</dbReference>
<gene>
    <name evidence="2" type="ORF">RFULGI_LOCUS13138</name>
</gene>
<dbReference type="InterPro" id="IPR053215">
    <property type="entry name" value="TKL_Ser/Thr_kinase"/>
</dbReference>
<protein>
    <submittedName>
        <fullName evidence="2">4195_t:CDS:1</fullName>
    </submittedName>
</protein>
<evidence type="ECO:0000313" key="3">
    <source>
        <dbReference type="Proteomes" id="UP000789396"/>
    </source>
</evidence>
<dbReference type="InterPro" id="IPR000719">
    <property type="entry name" value="Prot_kinase_dom"/>
</dbReference>